<reference evidence="1 2" key="1">
    <citation type="submission" date="2015-07" db="EMBL/GenBank/DDBJ databases">
        <authorList>
            <person name="Noorani M."/>
        </authorList>
    </citation>
    <scope>NUCLEOTIDE SEQUENCE [LARGE SCALE GENOMIC DNA]</scope>
    <source>
        <strain evidence="1 2">W1435</strain>
    </source>
</reference>
<gene>
    <name evidence="1" type="ORF">ADJ77_00545</name>
</gene>
<name>A0A0K1NH91_9BACT</name>
<protein>
    <recommendedName>
        <fullName evidence="3">Outer membrane protein beta-barrel domain-containing protein</fullName>
    </recommendedName>
</protein>
<organism evidence="1 2">
    <name type="scientific">Prevotella fusca JCM 17724</name>
    <dbReference type="NCBI Taxonomy" id="1236517"/>
    <lineage>
        <taxon>Bacteria</taxon>
        <taxon>Pseudomonadati</taxon>
        <taxon>Bacteroidota</taxon>
        <taxon>Bacteroidia</taxon>
        <taxon>Bacteroidales</taxon>
        <taxon>Prevotellaceae</taxon>
        <taxon>Prevotella</taxon>
    </lineage>
</organism>
<dbReference type="EMBL" id="CP012074">
    <property type="protein sequence ID" value="AKU68400.1"/>
    <property type="molecule type" value="Genomic_DNA"/>
</dbReference>
<dbReference type="KEGG" id="pfus:ADJ77_00545"/>
<dbReference type="AlphaFoldDB" id="A0A0K1NH91"/>
<evidence type="ECO:0000313" key="2">
    <source>
        <dbReference type="Proteomes" id="UP000060345"/>
    </source>
</evidence>
<sequence length="181" mass="20928">MRKLSYVEFLVSKTRQRHILLFLLLIPIAAFSQKGTFRTLMQVQGIGLSKQFKPYELCCDLGYNITDNLYADLRYENAIALFKENGIKDYAHSHIVGLNLGYAVYHSENYNIGAQIGYGSNMKRKNSDWKYDYYEAMAFTDLGTCKIKPRFGLGVRHYNSRTNLYKDRTIVFASIGFGINW</sequence>
<dbReference type="Proteomes" id="UP000060345">
    <property type="component" value="Chromosome 1"/>
</dbReference>
<evidence type="ECO:0008006" key="3">
    <source>
        <dbReference type="Google" id="ProtNLM"/>
    </source>
</evidence>
<dbReference type="RefSeq" id="WP_244148543.1">
    <property type="nucleotide sequence ID" value="NZ_CP012074.1"/>
</dbReference>
<accession>A0A0K1NH91</accession>
<proteinExistence type="predicted"/>
<evidence type="ECO:0000313" key="1">
    <source>
        <dbReference type="EMBL" id="AKU68400.1"/>
    </source>
</evidence>